<dbReference type="PATRIC" id="fig|1214179.4.peg.2174"/>
<dbReference type="Gene3D" id="2.40.260.10">
    <property type="entry name" value="Sortase"/>
    <property type="match status" value="1"/>
</dbReference>
<dbReference type="GO" id="GO:0016787">
    <property type="term" value="F:hydrolase activity"/>
    <property type="evidence" value="ECO:0007669"/>
    <property type="project" value="UniProtKB-KW"/>
</dbReference>
<evidence type="ECO:0000256" key="3">
    <source>
        <dbReference type="SAM" id="Phobius"/>
    </source>
</evidence>
<dbReference type="HOGENOM" id="CLU_045680_1_1_9"/>
<dbReference type="AlphaFoldDB" id="A0A075SJL1"/>
<protein>
    <submittedName>
        <fullName evidence="4">Sortase</fullName>
    </submittedName>
</protein>
<keyword evidence="3" id="KW-0812">Transmembrane</keyword>
<dbReference type="EMBL" id="CP008921">
    <property type="protein sequence ID" value="AIG44504.1"/>
    <property type="molecule type" value="Genomic_DNA"/>
</dbReference>
<evidence type="ECO:0000256" key="2">
    <source>
        <dbReference type="PIRSR" id="PIRSR605754-1"/>
    </source>
</evidence>
<gene>
    <name evidence="4" type="ORF">ID09_10910</name>
</gene>
<feature type="transmembrane region" description="Helical" evidence="3">
    <location>
        <begin position="245"/>
        <end position="266"/>
    </location>
</feature>
<dbReference type="InterPro" id="IPR042002">
    <property type="entry name" value="Sortase_C"/>
</dbReference>
<dbReference type="NCBIfam" id="NF033745">
    <property type="entry name" value="class_C_sortase"/>
    <property type="match status" value="1"/>
</dbReference>
<dbReference type="InterPro" id="IPR005754">
    <property type="entry name" value="Sortase"/>
</dbReference>
<evidence type="ECO:0000313" key="5">
    <source>
        <dbReference type="Proteomes" id="UP000028185"/>
    </source>
</evidence>
<organism evidence="4 5">
    <name type="scientific">Streptococcus suis 6407</name>
    <dbReference type="NCBI Taxonomy" id="1214179"/>
    <lineage>
        <taxon>Bacteria</taxon>
        <taxon>Bacillati</taxon>
        <taxon>Bacillota</taxon>
        <taxon>Bacilli</taxon>
        <taxon>Lactobacillales</taxon>
        <taxon>Streptococcaceae</taxon>
        <taxon>Streptococcus</taxon>
    </lineage>
</organism>
<dbReference type="RefSeq" id="WP_024381229.1">
    <property type="nucleotide sequence ID" value="NZ_ALLE01000018.1"/>
</dbReference>
<dbReference type="NCBIfam" id="TIGR01076">
    <property type="entry name" value="sortase_fam"/>
    <property type="match status" value="1"/>
</dbReference>
<dbReference type="Pfam" id="PF04203">
    <property type="entry name" value="Sortase"/>
    <property type="match status" value="1"/>
</dbReference>
<feature type="active site" description="Acyl-thioester intermediate" evidence="2">
    <location>
        <position position="203"/>
    </location>
</feature>
<keyword evidence="1" id="KW-0378">Hydrolase</keyword>
<dbReference type="SUPFAM" id="SSF63817">
    <property type="entry name" value="Sortase"/>
    <property type="match status" value="1"/>
</dbReference>
<proteinExistence type="predicted"/>
<keyword evidence="3" id="KW-1133">Transmembrane helix</keyword>
<evidence type="ECO:0000256" key="1">
    <source>
        <dbReference type="ARBA" id="ARBA00022801"/>
    </source>
</evidence>
<name>A0A075SJL1_STRSU</name>
<dbReference type="InterPro" id="IPR023365">
    <property type="entry name" value="Sortase_dom-sf"/>
</dbReference>
<accession>A0A075SJL1</accession>
<evidence type="ECO:0000313" key="4">
    <source>
        <dbReference type="EMBL" id="AIG44504.1"/>
    </source>
</evidence>
<dbReference type="CDD" id="cd05827">
    <property type="entry name" value="Sortase_C"/>
    <property type="match status" value="1"/>
</dbReference>
<feature type="active site" description="Proton donor/acceptor" evidence="2">
    <location>
        <position position="141"/>
    </location>
</feature>
<reference evidence="4 5" key="1">
    <citation type="journal article" date="2014" name="Genome Announc.">
        <title>Whole-Genome Sequence of Streptococcus suis Serotype 4 Reference Strain 6407.</title>
        <authorList>
            <person name="Wang K."/>
            <person name="Chen J."/>
            <person name="Yao H."/>
            <person name="Lu C."/>
        </authorList>
    </citation>
    <scope>NUCLEOTIDE SEQUENCE [LARGE SCALE GENOMIC DNA]</scope>
    <source>
        <strain evidence="4">6407</strain>
    </source>
</reference>
<dbReference type="Proteomes" id="UP000028185">
    <property type="component" value="Chromosome"/>
</dbReference>
<keyword evidence="3" id="KW-0472">Membrane</keyword>
<sequence>MMKRIGYVFMLVGLLLPLVLLTNMSVQEFQVFQQYQSYRRNSKFFSTEQLEEIKAYGEQVSGGDLPTVDPFAEKNDSNSTDVLSSELMEGAIGYLSIPKIEIRQPIYVGATSEHLNDGVASVIGTALPIGGIGRRSVIAGHRSWYNDLRFFRLSELREGDKIFIEVGGRTLTYLVKNTEVIKATDWQKLLPVESQDMVTLLTCDPLVPPFDYRLLVNAYRESDVIEEADEVSQTSQREIKQFQQYSFSLVFYLTIFGWVLLLYILYRFIRTCIW</sequence>